<reference evidence="2 3" key="1">
    <citation type="submission" date="2019-02" db="EMBL/GenBank/DDBJ databases">
        <title>Deep-cultivation of Planctomycetes and their phenomic and genomic characterization uncovers novel biology.</title>
        <authorList>
            <person name="Wiegand S."/>
            <person name="Jogler M."/>
            <person name="Boedeker C."/>
            <person name="Pinto D."/>
            <person name="Vollmers J."/>
            <person name="Rivas-Marin E."/>
            <person name="Kohn T."/>
            <person name="Peeters S.H."/>
            <person name="Heuer A."/>
            <person name="Rast P."/>
            <person name="Oberbeckmann S."/>
            <person name="Bunk B."/>
            <person name="Jeske O."/>
            <person name="Meyerdierks A."/>
            <person name="Storesund J.E."/>
            <person name="Kallscheuer N."/>
            <person name="Luecker S."/>
            <person name="Lage O.M."/>
            <person name="Pohl T."/>
            <person name="Merkel B.J."/>
            <person name="Hornburger P."/>
            <person name="Mueller R.-W."/>
            <person name="Bruemmer F."/>
            <person name="Labrenz M."/>
            <person name="Spormann A.M."/>
            <person name="Op den Camp H."/>
            <person name="Overmann J."/>
            <person name="Amann R."/>
            <person name="Jetten M.S.M."/>
            <person name="Mascher T."/>
            <person name="Medema M.H."/>
            <person name="Devos D.P."/>
            <person name="Kaster A.-K."/>
            <person name="Ovreas L."/>
            <person name="Rohde M."/>
            <person name="Galperin M.Y."/>
            <person name="Jogler C."/>
        </authorList>
    </citation>
    <scope>NUCLEOTIDE SEQUENCE [LARGE SCALE GENOMIC DNA]</scope>
    <source>
        <strain evidence="2 3">SV_7m_r</strain>
    </source>
</reference>
<dbReference type="InterPro" id="IPR025489">
    <property type="entry name" value="DUF4381"/>
</dbReference>
<evidence type="ECO:0000313" key="2">
    <source>
        <dbReference type="EMBL" id="QDT57748.1"/>
    </source>
</evidence>
<keyword evidence="1" id="KW-0812">Transmembrane</keyword>
<accession>A0A517SNQ3</accession>
<evidence type="ECO:0000313" key="3">
    <source>
        <dbReference type="Proteomes" id="UP000315003"/>
    </source>
</evidence>
<feature type="transmembrane region" description="Helical" evidence="1">
    <location>
        <begin position="27"/>
        <end position="46"/>
    </location>
</feature>
<evidence type="ECO:0008006" key="4">
    <source>
        <dbReference type="Google" id="ProtNLM"/>
    </source>
</evidence>
<sequence length="157" mass="17696">MAPSDLNNLHDIHQPVAISHWPLAPGWWFLIAVGLSVALITALRWHRRWKRTAYRRAALAELRSATSTAEVAEIMKRTALAGFGRAEVASLTGHDWIQWLRRSTDLELEQQVADDLSLAIYRSPQPPQPPQEALLRFAGAWIETHRDTTSPQQADSC</sequence>
<dbReference type="OrthoDB" id="283083at2"/>
<dbReference type="Pfam" id="PF14316">
    <property type="entry name" value="DUF4381"/>
    <property type="match status" value="1"/>
</dbReference>
<organism evidence="2 3">
    <name type="scientific">Stieleria bergensis</name>
    <dbReference type="NCBI Taxonomy" id="2528025"/>
    <lineage>
        <taxon>Bacteria</taxon>
        <taxon>Pseudomonadati</taxon>
        <taxon>Planctomycetota</taxon>
        <taxon>Planctomycetia</taxon>
        <taxon>Pirellulales</taxon>
        <taxon>Pirellulaceae</taxon>
        <taxon>Stieleria</taxon>
    </lineage>
</organism>
<keyword evidence="1" id="KW-0472">Membrane</keyword>
<name>A0A517SNQ3_9BACT</name>
<dbReference type="EMBL" id="CP036272">
    <property type="protein sequence ID" value="QDT57748.1"/>
    <property type="molecule type" value="Genomic_DNA"/>
</dbReference>
<dbReference type="AlphaFoldDB" id="A0A517SNQ3"/>
<evidence type="ECO:0000256" key="1">
    <source>
        <dbReference type="SAM" id="Phobius"/>
    </source>
</evidence>
<proteinExistence type="predicted"/>
<gene>
    <name evidence="2" type="ORF">SV7mr_02330</name>
</gene>
<keyword evidence="3" id="KW-1185">Reference proteome</keyword>
<protein>
    <recommendedName>
        <fullName evidence="4">DUF4381 domain-containing protein</fullName>
    </recommendedName>
</protein>
<dbReference type="RefSeq" id="WP_145268422.1">
    <property type="nucleotide sequence ID" value="NZ_CP036272.1"/>
</dbReference>
<dbReference type="Proteomes" id="UP000315003">
    <property type="component" value="Chromosome"/>
</dbReference>
<keyword evidence="1" id="KW-1133">Transmembrane helix</keyword>